<keyword evidence="2" id="KW-0808">Transferase</keyword>
<gene>
    <name evidence="2" type="primary">csaB</name>
    <name evidence="2" type="ORF">FE782_19490</name>
</gene>
<evidence type="ECO:0000259" key="1">
    <source>
        <dbReference type="Pfam" id="PF04230"/>
    </source>
</evidence>
<dbReference type="InterPro" id="IPR019896">
    <property type="entry name" value="Polysacch_pyruvyl_Trfase_CsaB"/>
</dbReference>
<dbReference type="SUPFAM" id="SSF53756">
    <property type="entry name" value="UDP-Glycosyltransferase/glycogen phosphorylase"/>
    <property type="match status" value="1"/>
</dbReference>
<dbReference type="GO" id="GO:0016740">
    <property type="term" value="F:transferase activity"/>
    <property type="evidence" value="ECO:0007669"/>
    <property type="project" value="UniProtKB-KW"/>
</dbReference>
<proteinExistence type="predicted"/>
<protein>
    <submittedName>
        <fullName evidence="2">Polysaccharide pyruvyl transferase CsaB</fullName>
    </submittedName>
</protein>
<evidence type="ECO:0000313" key="3">
    <source>
        <dbReference type="Proteomes" id="UP000309676"/>
    </source>
</evidence>
<dbReference type="InterPro" id="IPR007345">
    <property type="entry name" value="Polysacch_pyruvyl_Trfase"/>
</dbReference>
<dbReference type="OrthoDB" id="3199616at2"/>
<feature type="domain" description="Polysaccharide pyruvyl transferase" evidence="1">
    <location>
        <begin position="18"/>
        <end position="306"/>
    </location>
</feature>
<reference evidence="2 3" key="1">
    <citation type="submission" date="2019-05" db="EMBL/GenBank/DDBJ databases">
        <authorList>
            <person name="Narsing Rao M.P."/>
            <person name="Li W.J."/>
        </authorList>
    </citation>
    <scope>NUCLEOTIDE SEQUENCE [LARGE SCALE GENOMIC DNA]</scope>
    <source>
        <strain evidence="2 3">SYSU_K30003</strain>
    </source>
</reference>
<dbReference type="EMBL" id="VCIW01000014">
    <property type="protein sequence ID" value="TLS50549.1"/>
    <property type="molecule type" value="Genomic_DNA"/>
</dbReference>
<comment type="caution">
    <text evidence="2">The sequence shown here is derived from an EMBL/GenBank/DDBJ whole genome shotgun (WGS) entry which is preliminary data.</text>
</comment>
<accession>A0A5R9G671</accession>
<sequence>MGKMARTIVVSGYYGFNNSGDEAVLHAIVTALRDEAQAAGAEARIVVLSGDPAETARLHGVETAHRMRPLAVLGALRRADALISGGGSLLQDVTSAKSVLYYLAVLKLARWMRVPTFIYAQGVGPIRDRGRFGPMIRSAFEASRYVSVRDDESKELVASFGVAPERIDVVPDPVMGMGLSLPSTAAVTTGAGVRLGVSVRFWRDDRQELERLAAGLALVLEEREDAKVALLPFHLPSDKLASEFVADRLVAAGFGPDRVEVHAGASHPKDMLSEVAGCDALIGMRLHSLIYAATAGVPPIAVSYDPKIDQFMRRLGESPVGDTDSLDADALAAAVLGRLELGKTAWYGEKRAAIEEMQQNSRAPAQQIFRELRI</sequence>
<dbReference type="NCBIfam" id="TIGR03609">
    <property type="entry name" value="S_layer_CsaB"/>
    <property type="match status" value="1"/>
</dbReference>
<organism evidence="2 3">
    <name type="scientific">Paenibacillus antri</name>
    <dbReference type="NCBI Taxonomy" id="2582848"/>
    <lineage>
        <taxon>Bacteria</taxon>
        <taxon>Bacillati</taxon>
        <taxon>Bacillota</taxon>
        <taxon>Bacilli</taxon>
        <taxon>Bacillales</taxon>
        <taxon>Paenibacillaceae</taxon>
        <taxon>Paenibacillus</taxon>
    </lineage>
</organism>
<keyword evidence="3" id="KW-1185">Reference proteome</keyword>
<dbReference type="Proteomes" id="UP000309676">
    <property type="component" value="Unassembled WGS sequence"/>
</dbReference>
<dbReference type="PANTHER" id="PTHR36836:SF1">
    <property type="entry name" value="COLANIC ACID BIOSYNTHESIS PROTEIN WCAK"/>
    <property type="match status" value="1"/>
</dbReference>
<dbReference type="Pfam" id="PF04230">
    <property type="entry name" value="PS_pyruv_trans"/>
    <property type="match status" value="1"/>
</dbReference>
<name>A0A5R9G671_9BACL</name>
<dbReference type="PANTHER" id="PTHR36836">
    <property type="entry name" value="COLANIC ACID BIOSYNTHESIS PROTEIN WCAK"/>
    <property type="match status" value="1"/>
</dbReference>
<evidence type="ECO:0000313" key="2">
    <source>
        <dbReference type="EMBL" id="TLS50549.1"/>
    </source>
</evidence>
<dbReference type="AlphaFoldDB" id="A0A5R9G671"/>